<dbReference type="Proteomes" id="UP000093104">
    <property type="component" value="Unassembled WGS sequence"/>
</dbReference>
<comment type="caution">
    <text evidence="1">The sequence shown here is derived from an EMBL/GenBank/DDBJ whole genome shotgun (WGS) entry which is preliminary data.</text>
</comment>
<proteinExistence type="predicted"/>
<accession>A0A1C7Z2K1</accession>
<name>A0A1C7Z2K1_PSESX</name>
<dbReference type="AlphaFoldDB" id="A0A1C7Z2K1"/>
<organism evidence="1 2">
    <name type="scientific">Pseudomonas syringae</name>
    <dbReference type="NCBI Taxonomy" id="317"/>
    <lineage>
        <taxon>Bacteria</taxon>
        <taxon>Pseudomonadati</taxon>
        <taxon>Pseudomonadota</taxon>
        <taxon>Gammaproteobacteria</taxon>
        <taxon>Pseudomonadales</taxon>
        <taxon>Pseudomonadaceae</taxon>
        <taxon>Pseudomonas</taxon>
    </lineage>
</organism>
<gene>
    <name evidence="1" type="ORF">AFK24_15495</name>
</gene>
<reference evidence="1 2" key="1">
    <citation type="submission" date="2015-07" db="EMBL/GenBank/DDBJ databases">
        <title>Draft genome sequence of a diazotrophic, plant growth-promoting rhizobacterium of the Pseudomonas syringae complex.</title>
        <authorList>
            <person name="Patten C.L."/>
            <person name="Jeong H."/>
        </authorList>
    </citation>
    <scope>NUCLEOTIDE SEQUENCE [LARGE SCALE GENOMIC DNA]</scope>
    <source>
        <strain evidence="1 2">GR12-2</strain>
    </source>
</reference>
<dbReference type="EMBL" id="LGSI01000049">
    <property type="protein sequence ID" value="OCR24161.1"/>
    <property type="molecule type" value="Genomic_DNA"/>
</dbReference>
<evidence type="ECO:0000313" key="1">
    <source>
        <dbReference type="EMBL" id="OCR24161.1"/>
    </source>
</evidence>
<protein>
    <submittedName>
        <fullName evidence="1">Uncharacterized protein</fullName>
    </submittedName>
</protein>
<evidence type="ECO:0000313" key="2">
    <source>
        <dbReference type="Proteomes" id="UP000093104"/>
    </source>
</evidence>
<sequence length="59" mass="6285">MSWLQTAMLSISSMPGTVTILTFSMSTTVFEMGGNAFPFRALVATLGVNNCAIKVETLP</sequence>